<proteinExistence type="predicted"/>
<protein>
    <recommendedName>
        <fullName evidence="3">SHS2 domain-containing protein</fullName>
    </recommendedName>
</protein>
<sequence length="375" mass="41863">METIIGLDIGTYNIKAVSVEKSKTNILLRKYVVSASNGLYDKIISGSADENAQAVAFIKHFIKEHALNTDKVVATIPENKVFSKVITMPYIDGKGFRRAVEWESEQHLPQALSEVYLKYTILHKQGIDSNDAGRELLEKYLPSLSSKFMKEGEHPTALADILIVAVNRNLVERYLDVFSSAGLDTIGLEPVSISTIRSTIIESSDVSTLILNWGYNSIDFYLSVGNKLRFVRTVNMGVGNFNRVLAQQLDISATQANEYLYTYGFKEKELNGKIKEIIMPVVALILEEYRKSEKYIIKKSFLKDKEDRIKRIILTGGGALIPDVMLYLVGEVLPEVQLAKVWKKFDLSGVDTTDPRLELLGPMFAAAAGAALKED</sequence>
<dbReference type="Pfam" id="PF11104">
    <property type="entry name" value="PilM_2"/>
    <property type="match status" value="2"/>
</dbReference>
<accession>A0A1F4V1Y8</accession>
<gene>
    <name evidence="1" type="ORF">A2982_02370</name>
</gene>
<organism evidence="1 2">
    <name type="scientific">candidate division WWE3 bacterium RIFCSPLOWO2_01_FULL_39_13</name>
    <dbReference type="NCBI Taxonomy" id="1802624"/>
    <lineage>
        <taxon>Bacteria</taxon>
        <taxon>Katanobacteria</taxon>
    </lineage>
</organism>
<dbReference type="InterPro" id="IPR050696">
    <property type="entry name" value="FtsA/MreB"/>
</dbReference>
<dbReference type="PANTHER" id="PTHR32432:SF3">
    <property type="entry name" value="ETHANOLAMINE UTILIZATION PROTEIN EUTJ"/>
    <property type="match status" value="1"/>
</dbReference>
<dbReference type="CDD" id="cd24049">
    <property type="entry name" value="ASKHA_NBD_PilM"/>
    <property type="match status" value="1"/>
</dbReference>
<dbReference type="AlphaFoldDB" id="A0A1F4V1Y8"/>
<dbReference type="InterPro" id="IPR005883">
    <property type="entry name" value="PilM"/>
</dbReference>
<dbReference type="STRING" id="1802624.A2982_02370"/>
<dbReference type="Gene3D" id="3.30.1490.300">
    <property type="match status" value="1"/>
</dbReference>
<dbReference type="EMBL" id="MEVH01000031">
    <property type="protein sequence ID" value="OGC51090.1"/>
    <property type="molecule type" value="Genomic_DNA"/>
</dbReference>
<evidence type="ECO:0000313" key="1">
    <source>
        <dbReference type="EMBL" id="OGC51090.1"/>
    </source>
</evidence>
<evidence type="ECO:0000313" key="2">
    <source>
        <dbReference type="Proteomes" id="UP000178771"/>
    </source>
</evidence>
<dbReference type="Gene3D" id="3.30.420.40">
    <property type="match status" value="2"/>
</dbReference>
<dbReference type="Proteomes" id="UP000178771">
    <property type="component" value="Unassembled WGS sequence"/>
</dbReference>
<evidence type="ECO:0008006" key="3">
    <source>
        <dbReference type="Google" id="ProtNLM"/>
    </source>
</evidence>
<name>A0A1F4V1Y8_UNCKA</name>
<comment type="caution">
    <text evidence="1">The sequence shown here is derived from an EMBL/GenBank/DDBJ whole genome shotgun (WGS) entry which is preliminary data.</text>
</comment>
<dbReference type="PANTHER" id="PTHR32432">
    <property type="entry name" value="CELL DIVISION PROTEIN FTSA-RELATED"/>
    <property type="match status" value="1"/>
</dbReference>
<dbReference type="InterPro" id="IPR043129">
    <property type="entry name" value="ATPase_NBD"/>
</dbReference>
<dbReference type="SUPFAM" id="SSF53067">
    <property type="entry name" value="Actin-like ATPase domain"/>
    <property type="match status" value="2"/>
</dbReference>
<reference evidence="1 2" key="1">
    <citation type="journal article" date="2016" name="Nat. Commun.">
        <title>Thousands of microbial genomes shed light on interconnected biogeochemical processes in an aquifer system.</title>
        <authorList>
            <person name="Anantharaman K."/>
            <person name="Brown C.T."/>
            <person name="Hug L.A."/>
            <person name="Sharon I."/>
            <person name="Castelle C.J."/>
            <person name="Probst A.J."/>
            <person name="Thomas B.C."/>
            <person name="Singh A."/>
            <person name="Wilkins M.J."/>
            <person name="Karaoz U."/>
            <person name="Brodie E.L."/>
            <person name="Williams K.H."/>
            <person name="Hubbard S.S."/>
            <person name="Banfield J.F."/>
        </authorList>
    </citation>
    <scope>NUCLEOTIDE SEQUENCE [LARGE SCALE GENOMIC DNA]</scope>
</reference>